<feature type="transmembrane region" description="Helical" evidence="8">
    <location>
        <begin position="275"/>
        <end position="298"/>
    </location>
</feature>
<evidence type="ECO:0000313" key="10">
    <source>
        <dbReference type="EMBL" id="MCA9726552.1"/>
    </source>
</evidence>
<dbReference type="PANTHER" id="PTHR48090">
    <property type="entry name" value="UNDECAPRENYL-PHOSPHATE 4-DEOXY-4-FORMAMIDO-L-ARABINOSE TRANSFERASE-RELATED"/>
    <property type="match status" value="1"/>
</dbReference>
<dbReference type="GO" id="GO:0099621">
    <property type="term" value="F:undecaprenyl-phosphate 4-deoxy-4-formamido-L-arabinose transferase activity"/>
    <property type="evidence" value="ECO:0007669"/>
    <property type="project" value="TreeGrafter"/>
</dbReference>
<evidence type="ECO:0000256" key="8">
    <source>
        <dbReference type="SAM" id="Phobius"/>
    </source>
</evidence>
<keyword evidence="2" id="KW-0328">Glycosyltransferase</keyword>
<dbReference type="InterPro" id="IPR001173">
    <property type="entry name" value="Glyco_trans_2-like"/>
</dbReference>
<dbReference type="InterPro" id="IPR029044">
    <property type="entry name" value="Nucleotide-diphossugar_trans"/>
</dbReference>
<dbReference type="GO" id="GO:0009103">
    <property type="term" value="P:lipopolysaccharide biosynthetic process"/>
    <property type="evidence" value="ECO:0007669"/>
    <property type="project" value="UniProtKB-KW"/>
</dbReference>
<evidence type="ECO:0000256" key="1">
    <source>
        <dbReference type="ARBA" id="ARBA00022475"/>
    </source>
</evidence>
<evidence type="ECO:0000256" key="4">
    <source>
        <dbReference type="ARBA" id="ARBA00022692"/>
    </source>
</evidence>
<keyword evidence="6 8" id="KW-1133">Transmembrane helix</keyword>
<evidence type="ECO:0000256" key="3">
    <source>
        <dbReference type="ARBA" id="ARBA00022679"/>
    </source>
</evidence>
<keyword evidence="7 8" id="KW-0472">Membrane</keyword>
<reference evidence="10" key="2">
    <citation type="journal article" date="2021" name="Microbiome">
        <title>Successional dynamics and alternative stable states in a saline activated sludge microbial community over 9 years.</title>
        <authorList>
            <person name="Wang Y."/>
            <person name="Ye J."/>
            <person name="Ju F."/>
            <person name="Liu L."/>
            <person name="Boyd J.A."/>
            <person name="Deng Y."/>
            <person name="Parks D.H."/>
            <person name="Jiang X."/>
            <person name="Yin X."/>
            <person name="Woodcroft B.J."/>
            <person name="Tyson G.W."/>
            <person name="Hugenholtz P."/>
            <person name="Polz M.F."/>
            <person name="Zhang T."/>
        </authorList>
    </citation>
    <scope>NUCLEOTIDE SEQUENCE</scope>
    <source>
        <strain evidence="10">HKST-UBA01</strain>
    </source>
</reference>
<keyword evidence="1" id="KW-1003">Cell membrane</keyword>
<dbReference type="SUPFAM" id="SSF53448">
    <property type="entry name" value="Nucleotide-diphospho-sugar transferases"/>
    <property type="match status" value="1"/>
</dbReference>
<feature type="domain" description="Glycosyltransferase 2-like" evidence="9">
    <location>
        <begin position="13"/>
        <end position="174"/>
    </location>
</feature>
<keyword evidence="4 8" id="KW-0812">Transmembrane</keyword>
<dbReference type="CDD" id="cd04187">
    <property type="entry name" value="DPM1_like_bac"/>
    <property type="match status" value="1"/>
</dbReference>
<evidence type="ECO:0000256" key="2">
    <source>
        <dbReference type="ARBA" id="ARBA00022676"/>
    </source>
</evidence>
<dbReference type="Gene3D" id="3.90.550.10">
    <property type="entry name" value="Spore Coat Polysaccharide Biosynthesis Protein SpsA, Chain A"/>
    <property type="match status" value="1"/>
</dbReference>
<sequence length="350" mass="38511">MVEPSRESDIDISVVVPVFNESESIPRLLDEIDAALSPGGRSYEIIVVDDGSTDGSWEVLARLAPAHPRLHAIRLASNRGQTPALMAGFDASRGRTVVTLDGDLQNDPADIPRLVDKLDEGFEIVSGWRRQRQDKMISRRLPSIVANRISRLITGVTIHDNGCALKAYRGQVLRAVSLYSDFHRFIVPLAQMGGARVAEVETHHRARCFGTSKYGLERTVKVAADLLTLYMVTRYSQHPLRWFLNLAFPVGVLTVIVTVWSLVVWSSATEATQLLVPLAGVVLLMQSLFAILGYGLFAERIRQLAPRRSRRVRGRILATSQGPDGEATLLIHEQGVQNVGLPVRIASGPS</sequence>
<proteinExistence type="predicted"/>
<dbReference type="PANTHER" id="PTHR48090:SF3">
    <property type="entry name" value="UNDECAPRENYL-PHOSPHATE 4-DEOXY-4-FORMAMIDO-L-ARABINOSE TRANSFERASE"/>
    <property type="match status" value="1"/>
</dbReference>
<evidence type="ECO:0000259" key="9">
    <source>
        <dbReference type="Pfam" id="PF00535"/>
    </source>
</evidence>
<dbReference type="GO" id="GO:0005886">
    <property type="term" value="C:plasma membrane"/>
    <property type="evidence" value="ECO:0007669"/>
    <property type="project" value="TreeGrafter"/>
</dbReference>
<organism evidence="10 11">
    <name type="scientific">Eiseniibacteriota bacterium</name>
    <dbReference type="NCBI Taxonomy" id="2212470"/>
    <lineage>
        <taxon>Bacteria</taxon>
        <taxon>Candidatus Eiseniibacteriota</taxon>
    </lineage>
</organism>
<comment type="caution">
    <text evidence="10">The sequence shown here is derived from an EMBL/GenBank/DDBJ whole genome shotgun (WGS) entry which is preliminary data.</text>
</comment>
<protein>
    <submittedName>
        <fullName evidence="10">Glycosyltransferase family 2 protein</fullName>
    </submittedName>
</protein>
<dbReference type="Proteomes" id="UP000697710">
    <property type="component" value="Unassembled WGS sequence"/>
</dbReference>
<dbReference type="EMBL" id="JAGQHR010000042">
    <property type="protein sequence ID" value="MCA9726552.1"/>
    <property type="molecule type" value="Genomic_DNA"/>
</dbReference>
<evidence type="ECO:0000313" key="11">
    <source>
        <dbReference type="Proteomes" id="UP000697710"/>
    </source>
</evidence>
<evidence type="ECO:0000256" key="5">
    <source>
        <dbReference type="ARBA" id="ARBA00022985"/>
    </source>
</evidence>
<gene>
    <name evidence="10" type="ORF">KC729_02650</name>
</gene>
<feature type="transmembrane region" description="Helical" evidence="8">
    <location>
        <begin position="242"/>
        <end position="263"/>
    </location>
</feature>
<reference evidence="10" key="1">
    <citation type="submission" date="2020-04" db="EMBL/GenBank/DDBJ databases">
        <authorList>
            <person name="Zhang T."/>
        </authorList>
    </citation>
    <scope>NUCLEOTIDE SEQUENCE</scope>
    <source>
        <strain evidence="10">HKST-UBA01</strain>
    </source>
</reference>
<dbReference type="InterPro" id="IPR050256">
    <property type="entry name" value="Glycosyltransferase_2"/>
</dbReference>
<keyword evidence="3" id="KW-0808">Transferase</keyword>
<name>A0A956RNN2_UNCEI</name>
<dbReference type="AlphaFoldDB" id="A0A956RNN2"/>
<evidence type="ECO:0000256" key="7">
    <source>
        <dbReference type="ARBA" id="ARBA00023136"/>
    </source>
</evidence>
<dbReference type="Pfam" id="PF00535">
    <property type="entry name" value="Glycos_transf_2"/>
    <property type="match status" value="1"/>
</dbReference>
<keyword evidence="5" id="KW-0448">Lipopolysaccharide biosynthesis</keyword>
<accession>A0A956RNN2</accession>
<evidence type="ECO:0000256" key="6">
    <source>
        <dbReference type="ARBA" id="ARBA00022989"/>
    </source>
</evidence>